<dbReference type="AlphaFoldDB" id="A0A1S8CMZ1"/>
<organism evidence="2 3">
    <name type="scientific">Serratia oryzae</name>
    <dbReference type="NCBI Taxonomy" id="2034155"/>
    <lineage>
        <taxon>Bacteria</taxon>
        <taxon>Pseudomonadati</taxon>
        <taxon>Pseudomonadota</taxon>
        <taxon>Gammaproteobacteria</taxon>
        <taxon>Enterobacterales</taxon>
        <taxon>Yersiniaceae</taxon>
        <taxon>Serratia</taxon>
    </lineage>
</organism>
<keyword evidence="1" id="KW-0472">Membrane</keyword>
<evidence type="ECO:0000313" key="2">
    <source>
        <dbReference type="EMBL" id="OMQ23869.1"/>
    </source>
</evidence>
<feature type="transmembrane region" description="Helical" evidence="1">
    <location>
        <begin position="113"/>
        <end position="138"/>
    </location>
</feature>
<reference evidence="2 3" key="1">
    <citation type="submission" date="2016-11" db="EMBL/GenBank/DDBJ databases">
        <title>Rahnella oryzae sp. nov., isolated from rice root.</title>
        <authorList>
            <person name="Zhang X.-X."/>
            <person name="Zhang J."/>
        </authorList>
    </citation>
    <scope>NUCLEOTIDE SEQUENCE [LARGE SCALE GENOMIC DNA]</scope>
    <source>
        <strain evidence="2 3">J11-6</strain>
    </source>
</reference>
<proteinExistence type="predicted"/>
<keyword evidence="1" id="KW-0812">Transmembrane</keyword>
<dbReference type="EMBL" id="MOXD01000004">
    <property type="protein sequence ID" value="OMQ23869.1"/>
    <property type="molecule type" value="Genomic_DNA"/>
</dbReference>
<evidence type="ECO:0000313" key="3">
    <source>
        <dbReference type="Proteomes" id="UP000216021"/>
    </source>
</evidence>
<dbReference type="Proteomes" id="UP000216021">
    <property type="component" value="Unassembled WGS sequence"/>
</dbReference>
<name>A0A1S8CMZ1_9GAMM</name>
<feature type="transmembrane region" description="Helical" evidence="1">
    <location>
        <begin position="55"/>
        <end position="77"/>
    </location>
</feature>
<keyword evidence="3" id="KW-1185">Reference proteome</keyword>
<protein>
    <submittedName>
        <fullName evidence="2">Uncharacterized protein</fullName>
    </submittedName>
</protein>
<accession>A0A1S8CMZ1</accession>
<keyword evidence="1" id="KW-1133">Transmembrane helix</keyword>
<evidence type="ECO:0000256" key="1">
    <source>
        <dbReference type="SAM" id="Phobius"/>
    </source>
</evidence>
<feature type="transmembrane region" description="Helical" evidence="1">
    <location>
        <begin position="29"/>
        <end position="48"/>
    </location>
</feature>
<dbReference type="STRING" id="2034155.BMI79_09955"/>
<sequence length="144" mass="15056">MSAVLIITAILTVIGNVTAGKAALGPSVAGIVVIYGIAVIALFVCHLPGFKKLPVVFWVCIIAVLFSAPFFPGSGFITRTTSAISFVQMGPPTLAYAGLALGKDLDLFKKLSWRIVVVSFAVFLGTFLLGAIFAQIGLKVEGII</sequence>
<comment type="caution">
    <text evidence="2">The sequence shown here is derived from an EMBL/GenBank/DDBJ whole genome shotgun (WGS) entry which is preliminary data.</text>
</comment>
<gene>
    <name evidence="2" type="ORF">BMI79_09955</name>
</gene>